<evidence type="ECO:0000256" key="1">
    <source>
        <dbReference type="SAM" id="MobiDB-lite"/>
    </source>
</evidence>
<dbReference type="AlphaFoldDB" id="A0AA37BVN8"/>
<name>A0AA37BVN8_9ACTN</name>
<comment type="caution">
    <text evidence="2">The sequence shown here is derived from an EMBL/GenBank/DDBJ whole genome shotgun (WGS) entry which is preliminary data.</text>
</comment>
<dbReference type="Proteomes" id="UP001051844">
    <property type="component" value="Unassembled WGS sequence"/>
</dbReference>
<evidence type="ECO:0000313" key="2">
    <source>
        <dbReference type="EMBL" id="GHI44986.1"/>
    </source>
</evidence>
<feature type="compositionally biased region" description="Basic and acidic residues" evidence="1">
    <location>
        <begin position="32"/>
        <end position="45"/>
    </location>
</feature>
<sequence length="60" mass="6560">MAAAEAATALRRARENSDDMDVSSGLKNYGAEPRRPGRGEPRNRETGSWSQRGPCDVRQA</sequence>
<protein>
    <submittedName>
        <fullName evidence="2">Uncharacterized protein</fullName>
    </submittedName>
</protein>
<evidence type="ECO:0000313" key="3">
    <source>
        <dbReference type="Proteomes" id="UP001051844"/>
    </source>
</evidence>
<accession>A0AA37BVN8</accession>
<organism evidence="2 3">
    <name type="scientific">Streptomyces albidoflavus</name>
    <dbReference type="NCBI Taxonomy" id="1886"/>
    <lineage>
        <taxon>Bacteria</taxon>
        <taxon>Bacillati</taxon>
        <taxon>Actinomycetota</taxon>
        <taxon>Actinomycetes</taxon>
        <taxon>Kitasatosporales</taxon>
        <taxon>Streptomycetaceae</taxon>
        <taxon>Streptomyces</taxon>
        <taxon>Streptomyces albidoflavus group</taxon>
    </lineage>
</organism>
<feature type="region of interest" description="Disordered" evidence="1">
    <location>
        <begin position="1"/>
        <end position="60"/>
    </location>
</feature>
<gene>
    <name evidence="2" type="ORF">ScoT_11600</name>
</gene>
<dbReference type="EMBL" id="BNDZ01000003">
    <property type="protein sequence ID" value="GHI44986.1"/>
    <property type="molecule type" value="Genomic_DNA"/>
</dbReference>
<feature type="compositionally biased region" description="Low complexity" evidence="1">
    <location>
        <begin position="1"/>
        <end position="10"/>
    </location>
</feature>
<reference evidence="2" key="1">
    <citation type="submission" date="2022-09" db="EMBL/GenBank/DDBJ databases">
        <title>Whole genome shotgun sequence of Streptomyces albidoflavus NBRC 12854.</title>
        <authorList>
            <person name="Komaki H."/>
            <person name="Tamura T."/>
        </authorList>
    </citation>
    <scope>NUCLEOTIDE SEQUENCE</scope>
    <source>
        <strain evidence="2">NBRC 12854</strain>
    </source>
</reference>
<proteinExistence type="predicted"/>